<dbReference type="PANTHER" id="PTHR32282:SF27">
    <property type="entry name" value="PENICILLIN-BINDING PROTEIN 1A"/>
    <property type="match status" value="1"/>
</dbReference>
<dbReference type="AlphaFoldDB" id="X0T2S5"/>
<reference evidence="9" key="1">
    <citation type="journal article" date="2014" name="Front. Microbiol.">
        <title>High frequency of phylogenetically diverse reductive dehalogenase-homologous genes in deep subseafloor sedimentary metagenomes.</title>
        <authorList>
            <person name="Kawai M."/>
            <person name="Futagami T."/>
            <person name="Toyoda A."/>
            <person name="Takaki Y."/>
            <person name="Nishi S."/>
            <person name="Hori S."/>
            <person name="Arai W."/>
            <person name="Tsubouchi T."/>
            <person name="Morono Y."/>
            <person name="Uchiyama I."/>
            <person name="Ito T."/>
            <person name="Fujiyama A."/>
            <person name="Inagaki F."/>
            <person name="Takami H."/>
        </authorList>
    </citation>
    <scope>NUCLEOTIDE SEQUENCE</scope>
    <source>
        <strain evidence="9">Expedition CK06-06</strain>
    </source>
</reference>
<evidence type="ECO:0000256" key="1">
    <source>
        <dbReference type="ARBA" id="ARBA00022676"/>
    </source>
</evidence>
<dbReference type="Gene3D" id="3.40.710.10">
    <property type="entry name" value="DD-peptidase/beta-lactamase superfamily"/>
    <property type="match status" value="1"/>
</dbReference>
<dbReference type="SUPFAM" id="SSF56601">
    <property type="entry name" value="beta-lactamase/transpeptidase-like"/>
    <property type="match status" value="1"/>
</dbReference>
<organism evidence="9">
    <name type="scientific">marine sediment metagenome</name>
    <dbReference type="NCBI Taxonomy" id="412755"/>
    <lineage>
        <taxon>unclassified sequences</taxon>
        <taxon>metagenomes</taxon>
        <taxon>ecological metagenomes</taxon>
    </lineage>
</organism>
<evidence type="ECO:0000256" key="2">
    <source>
        <dbReference type="ARBA" id="ARBA00022679"/>
    </source>
</evidence>
<dbReference type="GO" id="GO:0008955">
    <property type="term" value="F:peptidoglycan glycosyltransferase activity"/>
    <property type="evidence" value="ECO:0007669"/>
    <property type="project" value="TreeGrafter"/>
</dbReference>
<keyword evidence="2" id="KW-0808">Transferase</keyword>
<name>X0T2S5_9ZZZZ</name>
<dbReference type="InterPro" id="IPR050396">
    <property type="entry name" value="Glycosyltr_51/Transpeptidase"/>
</dbReference>
<dbReference type="GO" id="GO:0009252">
    <property type="term" value="P:peptidoglycan biosynthetic process"/>
    <property type="evidence" value="ECO:0007669"/>
    <property type="project" value="UniProtKB-KW"/>
</dbReference>
<keyword evidence="6" id="KW-1133">Transmembrane helix</keyword>
<gene>
    <name evidence="9" type="ORF">S01H1_22298</name>
</gene>
<dbReference type="EMBL" id="BARS01012553">
    <property type="protein sequence ID" value="GAF87803.1"/>
    <property type="molecule type" value="Genomic_DNA"/>
</dbReference>
<evidence type="ECO:0000256" key="3">
    <source>
        <dbReference type="ARBA" id="ARBA00022692"/>
    </source>
</evidence>
<keyword evidence="1" id="KW-0328">Glycosyltransferase</keyword>
<keyword evidence="5" id="KW-0573">Peptidoglycan synthesis</keyword>
<evidence type="ECO:0000256" key="5">
    <source>
        <dbReference type="ARBA" id="ARBA00022984"/>
    </source>
</evidence>
<comment type="caution">
    <text evidence="9">The sequence shown here is derived from an EMBL/GenBank/DDBJ whole genome shotgun (WGS) entry which is preliminary data.</text>
</comment>
<dbReference type="PANTHER" id="PTHR32282">
    <property type="entry name" value="BINDING PROTEIN TRANSPEPTIDASE, PUTATIVE-RELATED"/>
    <property type="match status" value="1"/>
</dbReference>
<keyword evidence="4" id="KW-0133">Cell shape</keyword>
<keyword evidence="8" id="KW-0961">Cell wall biogenesis/degradation</keyword>
<dbReference type="GO" id="GO:0008360">
    <property type="term" value="P:regulation of cell shape"/>
    <property type="evidence" value="ECO:0007669"/>
    <property type="project" value="UniProtKB-KW"/>
</dbReference>
<proteinExistence type="predicted"/>
<evidence type="ECO:0000313" key="9">
    <source>
        <dbReference type="EMBL" id="GAF87803.1"/>
    </source>
</evidence>
<evidence type="ECO:0000256" key="4">
    <source>
        <dbReference type="ARBA" id="ARBA00022960"/>
    </source>
</evidence>
<accession>X0T2S5</accession>
<keyword evidence="3" id="KW-0812">Transmembrane</keyword>
<dbReference type="GO" id="GO:0030288">
    <property type="term" value="C:outer membrane-bounded periplasmic space"/>
    <property type="evidence" value="ECO:0007669"/>
    <property type="project" value="TreeGrafter"/>
</dbReference>
<keyword evidence="7" id="KW-0472">Membrane</keyword>
<evidence type="ECO:0000256" key="8">
    <source>
        <dbReference type="ARBA" id="ARBA00023316"/>
    </source>
</evidence>
<protein>
    <submittedName>
        <fullName evidence="9">Uncharacterized protein</fullName>
    </submittedName>
</protein>
<dbReference type="GO" id="GO:0071555">
    <property type="term" value="P:cell wall organization"/>
    <property type="evidence" value="ECO:0007669"/>
    <property type="project" value="UniProtKB-KW"/>
</dbReference>
<sequence>VDRNGKILEESHPLFTESLSPETTAVMTDLLQAVVKEGTGWRIKALKRPVAGKTGTTDDLRDAWFLGFTPSVVTGVWVGYDDRRPMGKGETGSRAASPIFLYFMREILKGKPIVPFEHPEGVVITKIDAKTGLLASPFSEKTCFQAFKKGTEPTLYSPKPGQAKPGEFFQLDMDLSGKAR</sequence>
<feature type="non-terminal residue" evidence="9">
    <location>
        <position position="1"/>
    </location>
</feature>
<evidence type="ECO:0000256" key="7">
    <source>
        <dbReference type="ARBA" id="ARBA00023136"/>
    </source>
</evidence>
<evidence type="ECO:0000256" key="6">
    <source>
        <dbReference type="ARBA" id="ARBA00022989"/>
    </source>
</evidence>
<dbReference type="InterPro" id="IPR012338">
    <property type="entry name" value="Beta-lactam/transpept-like"/>
</dbReference>